<evidence type="ECO:0000256" key="3">
    <source>
        <dbReference type="ARBA" id="ARBA00011886"/>
    </source>
</evidence>
<feature type="binding site" evidence="12">
    <location>
        <position position="200"/>
    </location>
    <ligand>
        <name>a purine D-ribonucleoside</name>
        <dbReference type="ChEBI" id="CHEBI:142355"/>
    </ligand>
</feature>
<comment type="pathway">
    <text evidence="1 11">Purine metabolism; purine nucleoside salvage.</text>
</comment>
<comment type="similarity">
    <text evidence="2 11">Belongs to the PNP/MTAP phosphorylase family.</text>
</comment>
<feature type="binding site" evidence="12">
    <location>
        <position position="115"/>
    </location>
    <ligand>
        <name>phosphate</name>
        <dbReference type="ChEBI" id="CHEBI:43474"/>
    </ligand>
</feature>
<comment type="catalytic activity">
    <reaction evidence="7">
        <text>inosine + phosphate = alpha-D-ribose 1-phosphate + hypoxanthine</text>
        <dbReference type="Rhea" id="RHEA:27646"/>
        <dbReference type="ChEBI" id="CHEBI:17368"/>
        <dbReference type="ChEBI" id="CHEBI:17596"/>
        <dbReference type="ChEBI" id="CHEBI:43474"/>
        <dbReference type="ChEBI" id="CHEBI:57720"/>
        <dbReference type="EC" id="2.4.2.1"/>
    </reaction>
</comment>
<evidence type="ECO:0000313" key="15">
    <source>
        <dbReference type="Proteomes" id="UP000748531"/>
    </source>
</evidence>
<feature type="binding site" evidence="12">
    <location>
        <position position="219"/>
    </location>
    <ligand>
        <name>phosphate</name>
        <dbReference type="ChEBI" id="CHEBI:43474"/>
    </ligand>
</feature>
<evidence type="ECO:0000259" key="13">
    <source>
        <dbReference type="Pfam" id="PF01048"/>
    </source>
</evidence>
<evidence type="ECO:0000256" key="4">
    <source>
        <dbReference type="ARBA" id="ARBA00013834"/>
    </source>
</evidence>
<evidence type="ECO:0000256" key="11">
    <source>
        <dbReference type="PIRNR" id="PIRNR000477"/>
    </source>
</evidence>
<comment type="caution">
    <text evidence="14">The sequence shown here is derived from an EMBL/GenBank/DDBJ whole genome shotgun (WGS) entry which is preliminary data.</text>
</comment>
<comment type="function">
    <text evidence="11">The purine nucleoside phosphorylases catalyze the phosphorolytic breakdown of the N-glycosidic bond in the beta-(deoxy)ribonucleoside molecules, with the formation of the corresponding free purine bases and pentose-1-phosphate.</text>
</comment>
<evidence type="ECO:0000256" key="5">
    <source>
        <dbReference type="ARBA" id="ARBA00022676"/>
    </source>
</evidence>
<dbReference type="Gene3D" id="3.40.50.1580">
    <property type="entry name" value="Nucleoside phosphorylase domain"/>
    <property type="match status" value="1"/>
</dbReference>
<dbReference type="GO" id="GO:0004731">
    <property type="term" value="F:purine-nucleoside phosphorylase activity"/>
    <property type="evidence" value="ECO:0007669"/>
    <property type="project" value="UniProtKB-EC"/>
</dbReference>
<dbReference type="Pfam" id="PF01048">
    <property type="entry name" value="PNP_UDP_1"/>
    <property type="match status" value="1"/>
</dbReference>
<dbReference type="EC" id="2.4.2.1" evidence="3 11"/>
<dbReference type="PANTHER" id="PTHR11904">
    <property type="entry name" value="METHYLTHIOADENOSINE/PURINE NUCLEOSIDE PHOSPHORYLASE"/>
    <property type="match status" value="1"/>
</dbReference>
<evidence type="ECO:0000256" key="7">
    <source>
        <dbReference type="ARBA" id="ARBA00023918"/>
    </source>
</evidence>
<dbReference type="EMBL" id="LUCH01017719">
    <property type="protein sequence ID" value="KAF5394778.1"/>
    <property type="molecule type" value="Genomic_DNA"/>
</dbReference>
<feature type="binding site" evidence="12">
    <location>
        <begin position="83"/>
        <end position="85"/>
    </location>
    <ligand>
        <name>phosphate</name>
        <dbReference type="ChEBI" id="CHEBI:43474"/>
    </ligand>
</feature>
<evidence type="ECO:0000256" key="10">
    <source>
        <dbReference type="ARBA" id="ARBA00023970"/>
    </source>
</evidence>
<feature type="binding site" evidence="12">
    <location>
        <position position="63"/>
    </location>
    <ligand>
        <name>phosphate</name>
        <dbReference type="ChEBI" id="CHEBI:43474"/>
    </ligand>
</feature>
<dbReference type="CDD" id="cd09009">
    <property type="entry name" value="PNP-EcPNPII_like"/>
    <property type="match status" value="1"/>
</dbReference>
<feature type="binding site" evidence="12">
    <location>
        <position position="242"/>
    </location>
    <ligand>
        <name>a purine D-ribonucleoside</name>
        <dbReference type="ChEBI" id="CHEBI:142355"/>
    </ligand>
</feature>
<evidence type="ECO:0000256" key="9">
    <source>
        <dbReference type="ARBA" id="ARBA00023950"/>
    </source>
</evidence>
<dbReference type="PIRSF" id="PIRSF000477">
    <property type="entry name" value="PurNPase"/>
    <property type="match status" value="1"/>
</dbReference>
<dbReference type="InterPro" id="IPR035994">
    <property type="entry name" value="Nucleoside_phosphorylase_sf"/>
</dbReference>
<dbReference type="SUPFAM" id="SSF53167">
    <property type="entry name" value="Purine and uridine phosphorylases"/>
    <property type="match status" value="1"/>
</dbReference>
<evidence type="ECO:0000256" key="1">
    <source>
        <dbReference type="ARBA" id="ARBA00005058"/>
    </source>
</evidence>
<dbReference type="NCBIfam" id="TIGR01700">
    <property type="entry name" value="PNPH"/>
    <property type="match status" value="1"/>
</dbReference>
<comment type="catalytic activity">
    <reaction evidence="8">
        <text>2'-deoxyguanosine + phosphate = 2-deoxy-alpha-D-ribose 1-phosphate + guanine</text>
        <dbReference type="Rhea" id="RHEA:27738"/>
        <dbReference type="ChEBI" id="CHEBI:16235"/>
        <dbReference type="ChEBI" id="CHEBI:17172"/>
        <dbReference type="ChEBI" id="CHEBI:43474"/>
        <dbReference type="ChEBI" id="CHEBI:57259"/>
        <dbReference type="EC" id="2.4.2.1"/>
    </reaction>
</comment>
<proteinExistence type="inferred from homology"/>
<dbReference type="InterPro" id="IPR000845">
    <property type="entry name" value="Nucleoside_phosphorylase_d"/>
</dbReference>
<dbReference type="GO" id="GO:0005737">
    <property type="term" value="C:cytoplasm"/>
    <property type="evidence" value="ECO:0007669"/>
    <property type="project" value="TreeGrafter"/>
</dbReference>
<feature type="binding site" evidence="12">
    <location>
        <position position="32"/>
    </location>
    <ligand>
        <name>phosphate</name>
        <dbReference type="ChEBI" id="CHEBI:43474"/>
    </ligand>
</feature>
<accession>A0A8J4WD33</accession>
<comment type="catalytic activity">
    <reaction evidence="9">
        <text>2'-deoxyinosine + phosphate = 2-deoxy-alpha-D-ribose 1-phosphate + hypoxanthine</text>
        <dbReference type="Rhea" id="RHEA:27750"/>
        <dbReference type="ChEBI" id="CHEBI:17368"/>
        <dbReference type="ChEBI" id="CHEBI:28997"/>
        <dbReference type="ChEBI" id="CHEBI:43474"/>
        <dbReference type="ChEBI" id="CHEBI:57259"/>
        <dbReference type="EC" id="2.4.2.1"/>
    </reaction>
</comment>
<dbReference type="AlphaFoldDB" id="A0A8J4WD33"/>
<dbReference type="InterPro" id="IPR011268">
    <property type="entry name" value="Purine_phosphorylase"/>
</dbReference>
<comment type="catalytic activity">
    <reaction evidence="10">
        <text>guanosine + phosphate = alpha-D-ribose 1-phosphate + guanine</text>
        <dbReference type="Rhea" id="RHEA:13233"/>
        <dbReference type="ChEBI" id="CHEBI:16235"/>
        <dbReference type="ChEBI" id="CHEBI:16750"/>
        <dbReference type="ChEBI" id="CHEBI:43474"/>
        <dbReference type="ChEBI" id="CHEBI:57720"/>
        <dbReference type="EC" id="2.4.2.1"/>
    </reaction>
</comment>
<dbReference type="Proteomes" id="UP000748531">
    <property type="component" value="Unassembled WGS sequence"/>
</dbReference>
<evidence type="ECO:0000313" key="14">
    <source>
        <dbReference type="EMBL" id="KAF5394778.1"/>
    </source>
</evidence>
<dbReference type="PANTHER" id="PTHR11904:SF9">
    <property type="entry name" value="PURINE NUCLEOSIDE PHOSPHORYLASE-RELATED"/>
    <property type="match status" value="1"/>
</dbReference>
<dbReference type="UniPathway" id="UPA00606"/>
<keyword evidence="15" id="KW-1185">Reference proteome</keyword>
<organism evidence="14 15">
    <name type="scientific">Paragonimus heterotremus</name>
    <dbReference type="NCBI Taxonomy" id="100268"/>
    <lineage>
        <taxon>Eukaryota</taxon>
        <taxon>Metazoa</taxon>
        <taxon>Spiralia</taxon>
        <taxon>Lophotrochozoa</taxon>
        <taxon>Platyhelminthes</taxon>
        <taxon>Trematoda</taxon>
        <taxon>Digenea</taxon>
        <taxon>Plagiorchiida</taxon>
        <taxon>Troglotremata</taxon>
        <taxon>Troglotrematidae</taxon>
        <taxon>Paragonimus</taxon>
    </lineage>
</organism>
<evidence type="ECO:0000256" key="2">
    <source>
        <dbReference type="ARBA" id="ARBA00006751"/>
    </source>
</evidence>
<dbReference type="NCBIfam" id="TIGR01697">
    <property type="entry name" value="PNPH-PUNA-XAPA"/>
    <property type="match status" value="1"/>
</dbReference>
<gene>
    <name evidence="14" type="ORF">PHET_10232</name>
</gene>
<keyword evidence="6 11" id="KW-0808">Transferase</keyword>
<evidence type="ECO:0000256" key="12">
    <source>
        <dbReference type="PIRSR" id="PIRSR000477-2"/>
    </source>
</evidence>
<reference evidence="14" key="1">
    <citation type="submission" date="2019-05" db="EMBL/GenBank/DDBJ databases">
        <title>Annotation for the trematode Paragonimus heterotremus.</title>
        <authorList>
            <person name="Choi Y.-J."/>
        </authorList>
    </citation>
    <scope>NUCLEOTIDE SEQUENCE</scope>
    <source>
        <strain evidence="14">LC</strain>
    </source>
</reference>
<feature type="domain" description="Nucleoside phosphorylase" evidence="13">
    <location>
        <begin position="26"/>
        <end position="279"/>
    </location>
</feature>
<dbReference type="GO" id="GO:0009116">
    <property type="term" value="P:nucleoside metabolic process"/>
    <property type="evidence" value="ECO:0007669"/>
    <property type="project" value="InterPro"/>
</dbReference>
<dbReference type="InterPro" id="IPR011270">
    <property type="entry name" value="Pur_Nuc_Pase_Ino/Guo-sp"/>
</dbReference>
<dbReference type="NCBIfam" id="NF006054">
    <property type="entry name" value="PRK08202.1"/>
    <property type="match status" value="1"/>
</dbReference>
<dbReference type="FunFam" id="3.40.50.1580:FF:000004">
    <property type="entry name" value="Purine nucleoside phosphorylase"/>
    <property type="match status" value="1"/>
</dbReference>
<evidence type="ECO:0000256" key="6">
    <source>
        <dbReference type="ARBA" id="ARBA00022679"/>
    </source>
</evidence>
<keyword evidence="5 11" id="KW-0328">Glycosyltransferase</keyword>
<evidence type="ECO:0000256" key="8">
    <source>
        <dbReference type="ARBA" id="ARBA00023929"/>
    </source>
</evidence>
<name>A0A8J4WD33_9TREM</name>
<protein>
    <recommendedName>
        <fullName evidence="4 11">Purine nucleoside phosphorylase</fullName>
        <ecNumber evidence="3 11">2.4.2.1</ecNumber>
    </recommendedName>
    <alternativeName>
        <fullName evidence="11">Inosine-guanosine phosphorylase</fullName>
    </alternativeName>
</protein>
<dbReference type="OrthoDB" id="10261782at2759"/>
<sequence>MSIASYENVENVVIFIRSKTDIKPSIGIICGSGLGKLADAVQDSIVLSYTDIPQFPKSSVIGHQGNFVFGTIGNKHVVVMQGRFHQYEGLTNCEIVLPIRVMKLLGVHTILISNAAGGLNRQLKSGDFVVIKDHISLPALSLNNVLVGPNDEKFGPRFPATSDAYDIELRKTLLQIAREKNVFELLHEGVYACCGGPTYESIAESRMLLMLGADVTGMSTVPEVIVARHCGIRVLAVSLVTNVVVMDYETKQSANHEEVLETATRQASILQDLFTELIKRL</sequence>